<feature type="domain" description="Glycosyltransferase 2-like" evidence="4">
    <location>
        <begin position="367"/>
        <end position="529"/>
    </location>
</feature>
<sequence>MFHSAVVDAWRERERHLRAEGAEVDLLTARRWNEGGTDVSLSPRPGEPVTGLRTWGRHPALFVYDPLPLWRALGGAYDVIDIHEEPFALATAEVLLLRRLRRRRAPYVLYSAQNIDKRYPPPFRWLERWALRHAAGMSVCNSDAGRICERKGLPGPASLIPLGVDTDLFSPPLEDRASGTVIGYVGRLEPHKGVSVLLDAIARLDRAVLRIAGAGPEEQRLRTRIDELRIADRVELVGPVDQERLPDFYRGLDVLAVPSLPTPGWLEQFGRVAVEAMACGVPVVASDTGALPDVVGRAGLLVPPDDPEALATALKSVLEDDTTRREMAARGRRQAEQASWSEVARSYLAMYRRAVHDPAHSHRGVEVVVVAYGRPDLLERSLLPVLSFPVTVVDNSSSAEVAAVCERLGVRYLDPGRNGGFGAGVNHALAHRTDPHADVLLLNPDAVVERADVLVLQQALLADPTLASVAPSQVDEDGHPGRVTWPFPTPGGSVLVAAGLGRLQDRLHGHEGFVIGSVMLLRMEALEQVGGFDESFFLYAEETDWAFRAHQLGWRHREVPEARALHLGAATSADTTRRDTHFHAGQERYLRKHYGAARWQVARGAAVLGAAARAAVLPGARGREARTRAALYLTGPLRAEATMGRRP</sequence>
<name>A0A930VDC3_9ACTN</name>
<dbReference type="InterPro" id="IPR029044">
    <property type="entry name" value="Nucleotide-diphossugar_trans"/>
</dbReference>
<gene>
    <name evidence="5" type="ORF">ISU07_19895</name>
</gene>
<dbReference type="GO" id="GO:0016757">
    <property type="term" value="F:glycosyltransferase activity"/>
    <property type="evidence" value="ECO:0007669"/>
    <property type="project" value="UniProtKB-KW"/>
</dbReference>
<dbReference type="Pfam" id="PF00534">
    <property type="entry name" value="Glycos_transf_1"/>
    <property type="match status" value="1"/>
</dbReference>
<accession>A0A930VDC3</accession>
<dbReference type="PANTHER" id="PTHR12526:SF510">
    <property type="entry name" value="D-INOSITOL 3-PHOSPHATE GLYCOSYLTRANSFERASE"/>
    <property type="match status" value="1"/>
</dbReference>
<dbReference type="EMBL" id="JADKPN010000015">
    <property type="protein sequence ID" value="MBF4765399.1"/>
    <property type="molecule type" value="Genomic_DNA"/>
</dbReference>
<feature type="domain" description="Glycosyl transferase family 1" evidence="3">
    <location>
        <begin position="180"/>
        <end position="333"/>
    </location>
</feature>
<evidence type="ECO:0000313" key="6">
    <source>
        <dbReference type="Proteomes" id="UP000640489"/>
    </source>
</evidence>
<dbReference type="InterPro" id="IPR001296">
    <property type="entry name" value="Glyco_trans_1"/>
</dbReference>
<dbReference type="Pfam" id="PF00535">
    <property type="entry name" value="Glycos_transf_2"/>
    <property type="match status" value="1"/>
</dbReference>
<dbReference type="Gene3D" id="3.90.550.10">
    <property type="entry name" value="Spore Coat Polysaccharide Biosynthesis Protein SpsA, Chain A"/>
    <property type="match status" value="1"/>
</dbReference>
<evidence type="ECO:0000256" key="1">
    <source>
        <dbReference type="ARBA" id="ARBA00022676"/>
    </source>
</evidence>
<keyword evidence="1" id="KW-0328">Glycosyltransferase</keyword>
<dbReference type="SUPFAM" id="SSF53448">
    <property type="entry name" value="Nucleotide-diphospho-sugar transferases"/>
    <property type="match status" value="1"/>
</dbReference>
<protein>
    <submittedName>
        <fullName evidence="5">Glycosyltransferase</fullName>
    </submittedName>
</protein>
<keyword evidence="2" id="KW-0808">Transferase</keyword>
<reference evidence="5" key="1">
    <citation type="submission" date="2020-11" db="EMBL/GenBank/DDBJ databases">
        <title>Nocardioides sp. nov., isolated from Soil of Cynanchum wilfordii Hemsley rhizosphere.</title>
        <authorList>
            <person name="Lee J.-S."/>
            <person name="Suh M.K."/>
            <person name="Kim J.-S."/>
        </authorList>
    </citation>
    <scope>NUCLEOTIDE SEQUENCE</scope>
    <source>
        <strain evidence="5">KCTC 19275</strain>
    </source>
</reference>
<dbReference type="PANTHER" id="PTHR12526">
    <property type="entry name" value="GLYCOSYLTRANSFERASE"/>
    <property type="match status" value="1"/>
</dbReference>
<evidence type="ECO:0000256" key="2">
    <source>
        <dbReference type="ARBA" id="ARBA00022679"/>
    </source>
</evidence>
<dbReference type="Proteomes" id="UP000640489">
    <property type="component" value="Unassembled WGS sequence"/>
</dbReference>
<dbReference type="AlphaFoldDB" id="A0A930VDC3"/>
<evidence type="ECO:0000313" key="5">
    <source>
        <dbReference type="EMBL" id="MBF4765399.1"/>
    </source>
</evidence>
<dbReference type="SUPFAM" id="SSF53756">
    <property type="entry name" value="UDP-Glycosyltransferase/glycogen phosphorylase"/>
    <property type="match status" value="1"/>
</dbReference>
<dbReference type="InterPro" id="IPR001173">
    <property type="entry name" value="Glyco_trans_2-like"/>
</dbReference>
<evidence type="ECO:0000259" key="4">
    <source>
        <dbReference type="Pfam" id="PF00535"/>
    </source>
</evidence>
<evidence type="ECO:0000259" key="3">
    <source>
        <dbReference type="Pfam" id="PF00534"/>
    </source>
</evidence>
<keyword evidence="6" id="KW-1185">Reference proteome</keyword>
<comment type="caution">
    <text evidence="5">The sequence shown here is derived from an EMBL/GenBank/DDBJ whole genome shotgun (WGS) entry which is preliminary data.</text>
</comment>
<dbReference type="Gene3D" id="3.40.50.2000">
    <property type="entry name" value="Glycogen Phosphorylase B"/>
    <property type="match status" value="2"/>
</dbReference>
<organism evidence="5 6">
    <name type="scientific">Nocardioides islandensis</name>
    <dbReference type="NCBI Taxonomy" id="433663"/>
    <lineage>
        <taxon>Bacteria</taxon>
        <taxon>Bacillati</taxon>
        <taxon>Actinomycetota</taxon>
        <taxon>Actinomycetes</taxon>
        <taxon>Propionibacteriales</taxon>
        <taxon>Nocardioidaceae</taxon>
        <taxon>Nocardioides</taxon>
    </lineage>
</organism>
<proteinExistence type="predicted"/>